<dbReference type="AlphaFoldDB" id="B8AY25"/>
<dbReference type="Gramene" id="BGIOSGA018090-TA">
    <property type="protein sequence ID" value="BGIOSGA018090-PA"/>
    <property type="gene ID" value="BGIOSGA018090"/>
</dbReference>
<keyword evidence="3" id="KW-1185">Reference proteome</keyword>
<reference evidence="2 3" key="1">
    <citation type="journal article" date="2005" name="PLoS Biol.">
        <title>The genomes of Oryza sativa: a history of duplications.</title>
        <authorList>
            <person name="Yu J."/>
            <person name="Wang J."/>
            <person name="Lin W."/>
            <person name="Li S."/>
            <person name="Li H."/>
            <person name="Zhou J."/>
            <person name="Ni P."/>
            <person name="Dong W."/>
            <person name="Hu S."/>
            <person name="Zeng C."/>
            <person name="Zhang J."/>
            <person name="Zhang Y."/>
            <person name="Li R."/>
            <person name="Xu Z."/>
            <person name="Li S."/>
            <person name="Li X."/>
            <person name="Zheng H."/>
            <person name="Cong L."/>
            <person name="Lin L."/>
            <person name="Yin J."/>
            <person name="Geng J."/>
            <person name="Li G."/>
            <person name="Shi J."/>
            <person name="Liu J."/>
            <person name="Lv H."/>
            <person name="Li J."/>
            <person name="Wang J."/>
            <person name="Deng Y."/>
            <person name="Ran L."/>
            <person name="Shi X."/>
            <person name="Wang X."/>
            <person name="Wu Q."/>
            <person name="Li C."/>
            <person name="Ren X."/>
            <person name="Wang J."/>
            <person name="Wang X."/>
            <person name="Li D."/>
            <person name="Liu D."/>
            <person name="Zhang X."/>
            <person name="Ji Z."/>
            <person name="Zhao W."/>
            <person name="Sun Y."/>
            <person name="Zhang Z."/>
            <person name="Bao J."/>
            <person name="Han Y."/>
            <person name="Dong L."/>
            <person name="Ji J."/>
            <person name="Chen P."/>
            <person name="Wu S."/>
            <person name="Liu J."/>
            <person name="Xiao Y."/>
            <person name="Bu D."/>
            <person name="Tan J."/>
            <person name="Yang L."/>
            <person name="Ye C."/>
            <person name="Zhang J."/>
            <person name="Xu J."/>
            <person name="Zhou Y."/>
            <person name="Yu Y."/>
            <person name="Zhang B."/>
            <person name="Zhuang S."/>
            <person name="Wei H."/>
            <person name="Liu B."/>
            <person name="Lei M."/>
            <person name="Yu H."/>
            <person name="Li Y."/>
            <person name="Xu H."/>
            <person name="Wei S."/>
            <person name="He X."/>
            <person name="Fang L."/>
            <person name="Zhang Z."/>
            <person name="Zhang Y."/>
            <person name="Huang X."/>
            <person name="Su Z."/>
            <person name="Tong W."/>
            <person name="Li J."/>
            <person name="Tong Z."/>
            <person name="Li S."/>
            <person name="Ye J."/>
            <person name="Wang L."/>
            <person name="Fang L."/>
            <person name="Lei T."/>
            <person name="Chen C."/>
            <person name="Chen H."/>
            <person name="Xu Z."/>
            <person name="Li H."/>
            <person name="Huang H."/>
            <person name="Zhang F."/>
            <person name="Xu H."/>
            <person name="Li N."/>
            <person name="Zhao C."/>
            <person name="Li S."/>
            <person name="Dong L."/>
            <person name="Huang Y."/>
            <person name="Li L."/>
            <person name="Xi Y."/>
            <person name="Qi Q."/>
            <person name="Li W."/>
            <person name="Zhang B."/>
            <person name="Hu W."/>
            <person name="Zhang Y."/>
            <person name="Tian X."/>
            <person name="Jiao Y."/>
            <person name="Liang X."/>
            <person name="Jin J."/>
            <person name="Gao L."/>
            <person name="Zheng W."/>
            <person name="Hao B."/>
            <person name="Liu S."/>
            <person name="Wang W."/>
            <person name="Yuan L."/>
            <person name="Cao M."/>
            <person name="McDermott J."/>
            <person name="Samudrala R."/>
            <person name="Wang J."/>
            <person name="Wong G.K."/>
            <person name="Yang H."/>
        </authorList>
    </citation>
    <scope>NUCLEOTIDE SEQUENCE [LARGE SCALE GENOMIC DNA]</scope>
    <source>
        <strain evidence="3">cv. 93-11</strain>
    </source>
</reference>
<dbReference type="STRING" id="39946.B8AY25"/>
<proteinExistence type="predicted"/>
<evidence type="ECO:0000313" key="3">
    <source>
        <dbReference type="Proteomes" id="UP000007015"/>
    </source>
</evidence>
<dbReference type="HOGENOM" id="CLU_1550082_0_0_1"/>
<gene>
    <name evidence="2" type="ORF">OsI_19901</name>
</gene>
<protein>
    <recommendedName>
        <fullName evidence="1">TPM domain-containing protein</fullName>
    </recommendedName>
</protein>
<dbReference type="InterPro" id="IPR007621">
    <property type="entry name" value="TPM_dom"/>
</dbReference>
<accession>B8AY25</accession>
<feature type="domain" description="TPM" evidence="1">
    <location>
        <begin position="115"/>
        <end position="154"/>
    </location>
</feature>
<dbReference type="Proteomes" id="UP000007015">
    <property type="component" value="Chromosome 5"/>
</dbReference>
<evidence type="ECO:0000313" key="2">
    <source>
        <dbReference type="EMBL" id="EEC79193.1"/>
    </source>
</evidence>
<name>B8AY25_ORYSI</name>
<dbReference type="EMBL" id="CM000130">
    <property type="protein sequence ID" value="EEC79193.1"/>
    <property type="molecule type" value="Genomic_DNA"/>
</dbReference>
<evidence type="ECO:0000259" key="1">
    <source>
        <dbReference type="Pfam" id="PF04536"/>
    </source>
</evidence>
<dbReference type="PANTHER" id="PTHR30373:SF2">
    <property type="entry name" value="UPF0603 PROTEIN YGCG"/>
    <property type="match status" value="1"/>
</dbReference>
<dbReference type="PANTHER" id="PTHR30373">
    <property type="entry name" value="UPF0603 PROTEIN YGCG"/>
    <property type="match status" value="1"/>
</dbReference>
<dbReference type="Gene3D" id="3.10.310.50">
    <property type="match status" value="1"/>
</dbReference>
<sequence>METLLSPSTLLSPLRGLQEEAGEPRRVGVVVVVVSRQVRRLLRAQEAAAAAAGGRRLARRRRPRWRRRELGDVLAARPGRRRRCRWQSAWRRRPRRPWRRRFDVLNGGPPEDTYVVDDAGVLSRVTKSDVKRLVRDLESRKNIRINFITVRKLTVRTPSHRITSRRRQATARL</sequence>
<dbReference type="Pfam" id="PF04536">
    <property type="entry name" value="TPM_phosphatase"/>
    <property type="match status" value="1"/>
</dbReference>
<organism evidence="2 3">
    <name type="scientific">Oryza sativa subsp. indica</name>
    <name type="common">Rice</name>
    <dbReference type="NCBI Taxonomy" id="39946"/>
    <lineage>
        <taxon>Eukaryota</taxon>
        <taxon>Viridiplantae</taxon>
        <taxon>Streptophyta</taxon>
        <taxon>Embryophyta</taxon>
        <taxon>Tracheophyta</taxon>
        <taxon>Spermatophyta</taxon>
        <taxon>Magnoliopsida</taxon>
        <taxon>Liliopsida</taxon>
        <taxon>Poales</taxon>
        <taxon>Poaceae</taxon>
        <taxon>BOP clade</taxon>
        <taxon>Oryzoideae</taxon>
        <taxon>Oryzeae</taxon>
        <taxon>Oryzinae</taxon>
        <taxon>Oryza</taxon>
        <taxon>Oryza sativa</taxon>
    </lineage>
</organism>